<dbReference type="EMBL" id="SHLI01000001">
    <property type="protein sequence ID" value="RZU99195.1"/>
    <property type="molecule type" value="Genomic_DNA"/>
</dbReference>
<accession>A0A4V2GJ77</accession>
<dbReference type="PANTHER" id="PTHR30024:SF47">
    <property type="entry name" value="TAURINE-BINDING PERIPLASMIC PROTEIN"/>
    <property type="match status" value="1"/>
</dbReference>
<dbReference type="InterPro" id="IPR017793">
    <property type="entry name" value="ABC_transptr_urea-assoc_sub-bd"/>
</dbReference>
<comment type="subcellular location">
    <subcellularLocation>
        <location evidence="1">Periplasm</location>
    </subcellularLocation>
</comment>
<feature type="chain" id="PRO_5020788781" evidence="4">
    <location>
        <begin position="29"/>
        <end position="359"/>
    </location>
</feature>
<dbReference type="NCBIfam" id="TIGR03427">
    <property type="entry name" value="ABC_peri_uca"/>
    <property type="match status" value="1"/>
</dbReference>
<dbReference type="GO" id="GO:0042597">
    <property type="term" value="C:periplasmic space"/>
    <property type="evidence" value="ECO:0007669"/>
    <property type="project" value="UniProtKB-SubCell"/>
</dbReference>
<dbReference type="SUPFAM" id="SSF53850">
    <property type="entry name" value="Periplasmic binding protein-like II"/>
    <property type="match status" value="1"/>
</dbReference>
<feature type="signal peptide" evidence="4">
    <location>
        <begin position="1"/>
        <end position="28"/>
    </location>
</feature>
<dbReference type="InterPro" id="IPR015168">
    <property type="entry name" value="SsuA/THI5"/>
</dbReference>
<dbReference type="Pfam" id="PF09084">
    <property type="entry name" value="NMT1"/>
    <property type="match status" value="1"/>
</dbReference>
<dbReference type="RefSeq" id="WP_130503444.1">
    <property type="nucleotide sequence ID" value="NZ_SHLI01000001.1"/>
</dbReference>
<feature type="domain" description="SsuA/THI5-like" evidence="5">
    <location>
        <begin position="64"/>
        <end position="248"/>
    </location>
</feature>
<dbReference type="AlphaFoldDB" id="A0A4V2GJ77"/>
<keyword evidence="3 4" id="KW-0732">Signal</keyword>
<evidence type="ECO:0000256" key="4">
    <source>
        <dbReference type="SAM" id="SignalP"/>
    </source>
</evidence>
<dbReference type="PANTHER" id="PTHR30024">
    <property type="entry name" value="ALIPHATIC SULFONATES-BINDING PROTEIN-RELATED"/>
    <property type="match status" value="1"/>
</dbReference>
<organism evidence="6 7">
    <name type="scientific">Spiribacter vilamensis</name>
    <dbReference type="NCBI Taxonomy" id="531306"/>
    <lineage>
        <taxon>Bacteria</taxon>
        <taxon>Pseudomonadati</taxon>
        <taxon>Pseudomonadota</taxon>
        <taxon>Gammaproteobacteria</taxon>
        <taxon>Chromatiales</taxon>
        <taxon>Ectothiorhodospiraceae</taxon>
        <taxon>Spiribacter</taxon>
    </lineage>
</organism>
<evidence type="ECO:0000256" key="1">
    <source>
        <dbReference type="ARBA" id="ARBA00004418"/>
    </source>
</evidence>
<proteinExistence type="inferred from homology"/>
<keyword evidence="7" id="KW-1185">Reference proteome</keyword>
<reference evidence="6 7" key="1">
    <citation type="submission" date="2019-02" db="EMBL/GenBank/DDBJ databases">
        <title>Genomic Encyclopedia of Type Strains, Phase IV (KMG-IV): sequencing the most valuable type-strain genomes for metagenomic binning, comparative biology and taxonomic classification.</title>
        <authorList>
            <person name="Goeker M."/>
        </authorList>
    </citation>
    <scope>NUCLEOTIDE SEQUENCE [LARGE SCALE GENOMIC DNA]</scope>
    <source>
        <strain evidence="6 7">DSM 21056</strain>
    </source>
</reference>
<evidence type="ECO:0000259" key="5">
    <source>
        <dbReference type="Pfam" id="PF09084"/>
    </source>
</evidence>
<gene>
    <name evidence="6" type="ORF">EV698_1476</name>
</gene>
<comment type="similarity">
    <text evidence="2">Belongs to the bacterial solute-binding protein SsuA/TauA family.</text>
</comment>
<evidence type="ECO:0000313" key="6">
    <source>
        <dbReference type="EMBL" id="RZU99195.1"/>
    </source>
</evidence>
<evidence type="ECO:0000256" key="3">
    <source>
        <dbReference type="ARBA" id="ARBA00022729"/>
    </source>
</evidence>
<evidence type="ECO:0000313" key="7">
    <source>
        <dbReference type="Proteomes" id="UP000292298"/>
    </source>
</evidence>
<dbReference type="Proteomes" id="UP000292298">
    <property type="component" value="Unassembled WGS sequence"/>
</dbReference>
<protein>
    <submittedName>
        <fullName evidence="6">NitT/TauT family transport system substrate-binding protein</fullName>
    </submittedName>
</protein>
<evidence type="ECO:0000256" key="2">
    <source>
        <dbReference type="ARBA" id="ARBA00010742"/>
    </source>
</evidence>
<dbReference type="Gene3D" id="3.40.190.10">
    <property type="entry name" value="Periplasmic binding protein-like II"/>
    <property type="match status" value="2"/>
</dbReference>
<name>A0A4V2GJ77_9GAMM</name>
<sequence>MIFSTRLKTFVAASTLGIAAIGPSSTMAQETPTFDIGWTVYVGWMPFAYMEREGIIDKWADRYDIDINLIQVNDYIGGINLYTSGRYDGVTMTNMDALTIPAANGKDSTSLFITDYSNGNDAVVLKNGDSMSDIAGRDVYLVQYSVSHYTLARALQKADMSERDINTINTSDADIVGVFEQSGVNAVTAWNPQLGEIAEHPDANVVFDSSEIPGEILDMMVVDTETLEEYPELGKALTGAWYETMAIMYGDDQGARESARSLMAEAAGTDLAGYNTQLEATFMFDTPEKKLAFATDEELVESMDFVRQFSARHALLGESVTDPGFIGIAFPEGSTLGNEDNIQLRFSNEYIRMAAEDEL</sequence>
<dbReference type="OrthoDB" id="5292144at2"/>
<comment type="caution">
    <text evidence="6">The sequence shown here is derived from an EMBL/GenBank/DDBJ whole genome shotgun (WGS) entry which is preliminary data.</text>
</comment>